<evidence type="ECO:0000313" key="1">
    <source>
        <dbReference type="EMBL" id="JAD40526.1"/>
    </source>
</evidence>
<reference evidence="1" key="1">
    <citation type="submission" date="2014-09" db="EMBL/GenBank/DDBJ databases">
        <authorList>
            <person name="Magalhaes I.L.F."/>
            <person name="Oliveira U."/>
            <person name="Santos F.R."/>
            <person name="Vidigal T.H.D.A."/>
            <person name="Brescovit A.D."/>
            <person name="Santos A.J."/>
        </authorList>
    </citation>
    <scope>NUCLEOTIDE SEQUENCE</scope>
    <source>
        <tissue evidence="1">Shoot tissue taken approximately 20 cm above the soil surface</tissue>
    </source>
</reference>
<proteinExistence type="predicted"/>
<sequence>MTTVLRQAGRTLEGLRTRIPLCVMALAGLLVPGVSQFEQWRKQAEADPAQIFSGGIVTRDN</sequence>
<dbReference type="EMBL" id="GBRH01257369">
    <property type="protein sequence ID" value="JAD40526.1"/>
    <property type="molecule type" value="Transcribed_RNA"/>
</dbReference>
<accession>A0A0A8ZNZ9</accession>
<protein>
    <submittedName>
        <fullName evidence="1">Uncharacterized protein</fullName>
    </submittedName>
</protein>
<organism evidence="1">
    <name type="scientific">Arundo donax</name>
    <name type="common">Giant reed</name>
    <name type="synonym">Donax arundinaceus</name>
    <dbReference type="NCBI Taxonomy" id="35708"/>
    <lineage>
        <taxon>Eukaryota</taxon>
        <taxon>Viridiplantae</taxon>
        <taxon>Streptophyta</taxon>
        <taxon>Embryophyta</taxon>
        <taxon>Tracheophyta</taxon>
        <taxon>Spermatophyta</taxon>
        <taxon>Magnoliopsida</taxon>
        <taxon>Liliopsida</taxon>
        <taxon>Poales</taxon>
        <taxon>Poaceae</taxon>
        <taxon>PACMAD clade</taxon>
        <taxon>Arundinoideae</taxon>
        <taxon>Arundineae</taxon>
        <taxon>Arundo</taxon>
    </lineage>
</organism>
<reference evidence="1" key="2">
    <citation type="journal article" date="2015" name="Data Brief">
        <title>Shoot transcriptome of the giant reed, Arundo donax.</title>
        <authorList>
            <person name="Barrero R.A."/>
            <person name="Guerrero F.D."/>
            <person name="Moolhuijzen P."/>
            <person name="Goolsby J.A."/>
            <person name="Tidwell J."/>
            <person name="Bellgard S.E."/>
            <person name="Bellgard M.I."/>
        </authorList>
    </citation>
    <scope>NUCLEOTIDE SEQUENCE</scope>
    <source>
        <tissue evidence="1">Shoot tissue taken approximately 20 cm above the soil surface</tissue>
    </source>
</reference>
<name>A0A0A8ZNZ9_ARUDO</name>
<dbReference type="AlphaFoldDB" id="A0A0A8ZNZ9"/>